<evidence type="ECO:0000259" key="3">
    <source>
        <dbReference type="Pfam" id="PF22807"/>
    </source>
</evidence>
<dbReference type="EMBL" id="CP043494">
    <property type="protein sequence ID" value="WNG51674.1"/>
    <property type="molecule type" value="Genomic_DNA"/>
</dbReference>
<sequence length="433" mass="46789">MRLPLLPLRRFAPLSLLFLPLSCSSGNPPSSVRDTPPASGPEARVPTPQVPPTQAQVRAVTAENNLVRPAKRAFSDALLSQLSVRPGFSVNVFAQGLTNPRVLAVRPDGSVYVTEREAGRVTLLRDSNGDGRADQTTPVLTGLGEKDNGVHGLALRGDQLYLVTVKQLYVADIRSDGSLGEPRELIGNLPDGGQHNNRTLAFGPDGKLYVSIGSTCNACPESNPEHATLLRVEPSTGSRSVFARGLRNTIGFAWHPTTGQLWGMDHGSDSRGDDFPPEELNLIQEGSDYGWPFCAGKQEIDAFISAEPPGDLSRPEYCARTQPSTLEYQGHSAPMTLTFYTGSLFPSEFRNDAFLALRGSWNRNPPTGYKVVRVRFDPQGRPLGFEDFVSGWLLDNGQAHFGRLVGTAMAADGSLLVTDDANGVIYRIAYTGS</sequence>
<dbReference type="PANTHER" id="PTHR19328">
    <property type="entry name" value="HEDGEHOG-INTERACTING PROTEIN"/>
    <property type="match status" value="1"/>
</dbReference>
<evidence type="ECO:0000256" key="1">
    <source>
        <dbReference type="SAM" id="MobiDB-lite"/>
    </source>
</evidence>
<keyword evidence="5" id="KW-1185">Reference proteome</keyword>
<dbReference type="RefSeq" id="WP_395811961.1">
    <property type="nucleotide sequence ID" value="NZ_CP043494.1"/>
</dbReference>
<dbReference type="Gene3D" id="2.120.10.30">
    <property type="entry name" value="TolB, C-terminal domain"/>
    <property type="match status" value="1"/>
</dbReference>
<dbReference type="InterPro" id="IPR054539">
    <property type="entry name" value="Beta-prop_PDH"/>
</dbReference>
<keyword evidence="2" id="KW-0732">Signal</keyword>
<dbReference type="Proteomes" id="UP001611383">
    <property type="component" value="Chromosome"/>
</dbReference>
<dbReference type="InterPro" id="IPR011042">
    <property type="entry name" value="6-blade_b-propeller_TolB-like"/>
</dbReference>
<feature type="domain" description="Pyrroloquinoline quinone-dependent pyranose dehydrogenase beta-propeller" evidence="3">
    <location>
        <begin position="83"/>
        <end position="429"/>
    </location>
</feature>
<proteinExistence type="predicted"/>
<evidence type="ECO:0000256" key="2">
    <source>
        <dbReference type="SAM" id="SignalP"/>
    </source>
</evidence>
<dbReference type="SUPFAM" id="SSF50952">
    <property type="entry name" value="Soluble quinoprotein glucose dehydrogenase"/>
    <property type="match status" value="1"/>
</dbReference>
<name>A0ABY9X8K8_9BACT</name>
<dbReference type="InterPro" id="IPR011041">
    <property type="entry name" value="Quinoprot_gluc/sorb_DH_b-prop"/>
</dbReference>
<reference evidence="4 5" key="1">
    <citation type="submission" date="2019-08" db="EMBL/GenBank/DDBJ databases">
        <title>Archangium and Cystobacter genomes.</title>
        <authorList>
            <person name="Chen I.-C.K."/>
            <person name="Wielgoss S."/>
        </authorList>
    </citation>
    <scope>NUCLEOTIDE SEQUENCE [LARGE SCALE GENOMIC DNA]</scope>
    <source>
        <strain evidence="4 5">Cbm 6</strain>
    </source>
</reference>
<protein>
    <submittedName>
        <fullName evidence="4">Sorbosone dehydrogenase family protein</fullName>
    </submittedName>
</protein>
<dbReference type="PANTHER" id="PTHR19328:SF53">
    <property type="entry name" value="MEMBRANE PROTEIN"/>
    <property type="match status" value="1"/>
</dbReference>
<accession>A0ABY9X8K8</accession>
<feature type="chain" id="PRO_5046841873" evidence="2">
    <location>
        <begin position="26"/>
        <end position="433"/>
    </location>
</feature>
<feature type="region of interest" description="Disordered" evidence="1">
    <location>
        <begin position="25"/>
        <end position="51"/>
    </location>
</feature>
<organism evidence="4 5">
    <name type="scientific">Archangium minus</name>
    <dbReference type="NCBI Taxonomy" id="83450"/>
    <lineage>
        <taxon>Bacteria</taxon>
        <taxon>Pseudomonadati</taxon>
        <taxon>Myxococcota</taxon>
        <taxon>Myxococcia</taxon>
        <taxon>Myxococcales</taxon>
        <taxon>Cystobacterineae</taxon>
        <taxon>Archangiaceae</taxon>
        <taxon>Archangium</taxon>
    </lineage>
</organism>
<gene>
    <name evidence="4" type="ORF">F0U60_51900</name>
</gene>
<evidence type="ECO:0000313" key="4">
    <source>
        <dbReference type="EMBL" id="WNG51674.1"/>
    </source>
</evidence>
<feature type="signal peptide" evidence="2">
    <location>
        <begin position="1"/>
        <end position="25"/>
    </location>
</feature>
<evidence type="ECO:0000313" key="5">
    <source>
        <dbReference type="Proteomes" id="UP001611383"/>
    </source>
</evidence>
<dbReference type="Pfam" id="PF22807">
    <property type="entry name" value="TrAA12"/>
    <property type="match status" value="1"/>
</dbReference>